<dbReference type="RefSeq" id="WP_085464884.1">
    <property type="nucleotide sequence ID" value="NZ_FXBL01000004.1"/>
</dbReference>
<evidence type="ECO:0000313" key="4">
    <source>
        <dbReference type="Proteomes" id="UP000193083"/>
    </source>
</evidence>
<feature type="domain" description="LptD C-terminal" evidence="2">
    <location>
        <begin position="311"/>
        <end position="754"/>
    </location>
</feature>
<dbReference type="GO" id="GO:1990351">
    <property type="term" value="C:transporter complex"/>
    <property type="evidence" value="ECO:0007669"/>
    <property type="project" value="TreeGrafter"/>
</dbReference>
<dbReference type="EMBL" id="FXBL01000004">
    <property type="protein sequence ID" value="SMH44019.1"/>
    <property type="molecule type" value="Genomic_DNA"/>
</dbReference>
<organism evidence="3 4">
    <name type="scientific">Mesorhizobium australicum</name>
    <dbReference type="NCBI Taxonomy" id="536018"/>
    <lineage>
        <taxon>Bacteria</taxon>
        <taxon>Pseudomonadati</taxon>
        <taxon>Pseudomonadota</taxon>
        <taxon>Alphaproteobacteria</taxon>
        <taxon>Hyphomicrobiales</taxon>
        <taxon>Phyllobacteriaceae</taxon>
        <taxon>Mesorhizobium</taxon>
    </lineage>
</organism>
<keyword evidence="1" id="KW-0998">Cell outer membrane</keyword>
<gene>
    <name evidence="1" type="primary">lptD</name>
    <name evidence="3" type="ORF">SAMN02982922_2999</name>
</gene>
<accession>A0A1X7P0E3</accession>
<dbReference type="PANTHER" id="PTHR30189:SF1">
    <property type="entry name" value="LPS-ASSEMBLY PROTEIN LPTD"/>
    <property type="match status" value="1"/>
</dbReference>
<keyword evidence="1" id="KW-0732">Signal</keyword>
<evidence type="ECO:0000259" key="2">
    <source>
        <dbReference type="Pfam" id="PF04453"/>
    </source>
</evidence>
<protein>
    <recommendedName>
        <fullName evidence="1">LPS-assembly protein LptD</fullName>
    </recommendedName>
</protein>
<evidence type="ECO:0000313" key="3">
    <source>
        <dbReference type="EMBL" id="SMH44019.1"/>
    </source>
</evidence>
<dbReference type="Proteomes" id="UP000193083">
    <property type="component" value="Unassembled WGS sequence"/>
</dbReference>
<dbReference type="PANTHER" id="PTHR30189">
    <property type="entry name" value="LPS-ASSEMBLY PROTEIN"/>
    <property type="match status" value="1"/>
</dbReference>
<sequence>MGVKRGSGSILARAARLSGATAIACVLSLAVIPANLALSQTAESLVPQPSGNEQMLLEADTLIYDNDQQRVTAAGSVQIEYSGNRIVAQRVTYDRKTGRVIASGNVELVDRQGTKIYSDEVDITEDFRDGFVNALRVETADKTYFAAESAERRNGILTTFNNGVYTACEPCEEKPGKPPIWRVKAQRIIWNGEAKTVRFERAKFELFGLPIAYVPYFTIPDPTVKRKSGFLIPGIGYESELGASLTVPYYLALSPTYDALFKGTYYGRQGFLGDVQWRQQFNNGQYEVRIAGIHQRNPDAFTKNTVDSSETNRGMIGTKGQFKINPRWTFGWDVMVQSDKNFSRTYEIEGYDKIVRRNEVYLTGLNDRNYFDLRLMKFNVQENTLDDNPANGVPNSLARDPKQPWVLPSLDYTKTVENVAGGQIRFDMNVTGISRDREDLTVPRSLPAALRPPGARVGDSYRMSGIEGETGRVTAEAEWKREIVTGNGFIVTPLLSVRGDGIYSNPSAASVAAVNAMAGDLNGLQYSHDPALAYSGVEVDIRSSYFRPMATAGLEFRWPWLFAGANSSHVFEPMAQIFVRPNEAYGSTLDIPNEDAQSFVFDAASLFERDKFSGYDRVEGGTRANLGVRYTGSFWSGWGATGIFGQSYHLAGDNPFASPDLVNVGAYSGLETDTSDFVALFGVTSPTGFSISASGRFDEQTFETRRAELKTGFTIGQLTTSTRFAYIQKQPLYGFAEDRQELTVSGKFDFNENWAAFASGTHDFVQSRLVRNSIGFQYDDECFTYSMTFTQVRPTDQKESLSVGFNIAFRTIGDFGSSSNALDQ</sequence>
<dbReference type="GO" id="GO:0009279">
    <property type="term" value="C:cell outer membrane"/>
    <property type="evidence" value="ECO:0007669"/>
    <property type="project" value="UniProtKB-SubCell"/>
</dbReference>
<dbReference type="InterPro" id="IPR050218">
    <property type="entry name" value="LptD"/>
</dbReference>
<dbReference type="InterPro" id="IPR007543">
    <property type="entry name" value="LptD_C"/>
</dbReference>
<dbReference type="InterPro" id="IPR020889">
    <property type="entry name" value="LipoPS_assembly_LptD"/>
</dbReference>
<comment type="function">
    <text evidence="1">Involved in the assembly of lipopolysaccharide (LPS) at the surface of the outer membrane.</text>
</comment>
<proteinExistence type="inferred from homology"/>
<keyword evidence="4" id="KW-1185">Reference proteome</keyword>
<dbReference type="HAMAP" id="MF_01411">
    <property type="entry name" value="LPS_assembly_LptD"/>
    <property type="match status" value="1"/>
</dbReference>
<dbReference type="AlphaFoldDB" id="A0A1X7P0E3"/>
<dbReference type="Pfam" id="PF04453">
    <property type="entry name" value="LptD"/>
    <property type="match status" value="1"/>
</dbReference>
<name>A0A1X7P0E3_9HYPH</name>
<comment type="subunit">
    <text evidence="1">Component of the lipopolysaccharide transport and assembly complex.</text>
</comment>
<keyword evidence="1" id="KW-0472">Membrane</keyword>
<comment type="similarity">
    <text evidence="1">Belongs to the LptD family.</text>
</comment>
<reference evidence="3 4" key="1">
    <citation type="submission" date="2017-04" db="EMBL/GenBank/DDBJ databases">
        <authorList>
            <person name="Afonso C.L."/>
            <person name="Miller P.J."/>
            <person name="Scott M.A."/>
            <person name="Spackman E."/>
            <person name="Goraichik I."/>
            <person name="Dimitrov K.M."/>
            <person name="Suarez D.L."/>
            <person name="Swayne D.E."/>
        </authorList>
    </citation>
    <scope>NUCLEOTIDE SEQUENCE [LARGE SCALE GENOMIC DNA]</scope>
    <source>
        <strain evidence="3 4">B5P</strain>
    </source>
</reference>
<comment type="caution">
    <text evidence="1">Lacks conserved residue(s) required for the propagation of feature annotation.</text>
</comment>
<comment type="subcellular location">
    <subcellularLocation>
        <location evidence="1">Cell outer membrane</location>
    </subcellularLocation>
</comment>
<dbReference type="GO" id="GO:0043165">
    <property type="term" value="P:Gram-negative-bacterium-type cell outer membrane assembly"/>
    <property type="evidence" value="ECO:0007669"/>
    <property type="project" value="UniProtKB-UniRule"/>
</dbReference>
<evidence type="ECO:0000256" key="1">
    <source>
        <dbReference type="HAMAP-Rule" id="MF_01411"/>
    </source>
</evidence>
<dbReference type="GO" id="GO:0015920">
    <property type="term" value="P:lipopolysaccharide transport"/>
    <property type="evidence" value="ECO:0007669"/>
    <property type="project" value="InterPro"/>
</dbReference>
<dbReference type="Gene3D" id="2.60.450.10">
    <property type="entry name" value="Lipopolysaccharide (LPS) transport protein A like domain"/>
    <property type="match status" value="1"/>
</dbReference>